<dbReference type="InterPro" id="IPR004291">
    <property type="entry name" value="Transposase_IS66_central"/>
</dbReference>
<dbReference type="InterPro" id="IPR052344">
    <property type="entry name" value="Transposase-related"/>
</dbReference>
<evidence type="ECO:0000259" key="1">
    <source>
        <dbReference type="Pfam" id="PF03050"/>
    </source>
</evidence>
<dbReference type="Pfam" id="PF03050">
    <property type="entry name" value="DDE_Tnp_IS66"/>
    <property type="match status" value="1"/>
</dbReference>
<accession>A0A174GUJ2</accession>
<feature type="domain" description="Transposase IS66 central" evidence="1">
    <location>
        <begin position="2"/>
        <end position="94"/>
    </location>
</feature>
<organism evidence="2 3">
    <name type="scientific">Blautia obeum</name>
    <dbReference type="NCBI Taxonomy" id="40520"/>
    <lineage>
        <taxon>Bacteria</taxon>
        <taxon>Bacillati</taxon>
        <taxon>Bacillota</taxon>
        <taxon>Clostridia</taxon>
        <taxon>Lachnospirales</taxon>
        <taxon>Lachnospiraceae</taxon>
        <taxon>Blautia</taxon>
    </lineage>
</organism>
<protein>
    <submittedName>
        <fullName evidence="2">Transposase and inactivated derivatives</fullName>
    </submittedName>
</protein>
<proteinExistence type="predicted"/>
<evidence type="ECO:0000313" key="3">
    <source>
        <dbReference type="Proteomes" id="UP000095645"/>
    </source>
</evidence>
<sequence length="99" mass="11357">MIYEYQKDRDHQKPLEFYRDYKGILVTDGLQQYHLVDKKLPDVTNANCWAHARRDFADAVKAMDKKDPSAGHSSVAYTALQKIGGFYTADTELKKLSSE</sequence>
<dbReference type="Proteomes" id="UP000095645">
    <property type="component" value="Unassembled WGS sequence"/>
</dbReference>
<evidence type="ECO:0000313" key="2">
    <source>
        <dbReference type="EMBL" id="CUO64489.1"/>
    </source>
</evidence>
<reference evidence="2 3" key="1">
    <citation type="submission" date="2015-09" db="EMBL/GenBank/DDBJ databases">
        <authorList>
            <consortium name="Pathogen Informatics"/>
        </authorList>
    </citation>
    <scope>NUCLEOTIDE SEQUENCE [LARGE SCALE GENOMIC DNA]</scope>
    <source>
        <strain evidence="2 3">2789STDY5834861</strain>
    </source>
</reference>
<gene>
    <name evidence="2" type="ORF">ERS852476_03503</name>
</gene>
<dbReference type="EMBL" id="CYZP01000048">
    <property type="protein sequence ID" value="CUO64489.1"/>
    <property type="molecule type" value="Genomic_DNA"/>
</dbReference>
<dbReference type="AlphaFoldDB" id="A0A174GUJ2"/>
<dbReference type="PANTHER" id="PTHR33678">
    <property type="entry name" value="BLL1576 PROTEIN"/>
    <property type="match status" value="1"/>
</dbReference>
<name>A0A174GUJ2_9FIRM</name>